<evidence type="ECO:0000313" key="1">
    <source>
        <dbReference type="EMBL" id="MCS3711017.1"/>
    </source>
</evidence>
<evidence type="ECO:0000313" key="2">
    <source>
        <dbReference type="Proteomes" id="UP001155057"/>
    </source>
</evidence>
<dbReference type="Proteomes" id="UP001155057">
    <property type="component" value="Unassembled WGS sequence"/>
</dbReference>
<sequence length="169" mass="18209">MPLREPTGATPGRRPAWALASLVVLVLLIAATATPAMAQRQPGALGAGFQVGRPGGLALKWYRSSSVAYDGIVSTDGDDFLVGHVHRLWERPIPDSPLHLFAGPGMVIGPAQLAQSPRLRLGLSGEVGLNFYAERFEVFLHVTPVLRFLPNTQVAVDGNAGLRYYLRFP</sequence>
<reference evidence="1" key="1">
    <citation type="submission" date="2022-08" db="EMBL/GenBank/DDBJ databases">
        <title>Genomic Encyclopedia of Type Strains, Phase V (KMG-V): Genome sequencing to study the core and pangenomes of soil and plant-associated prokaryotes.</title>
        <authorList>
            <person name="Whitman W."/>
        </authorList>
    </citation>
    <scope>NUCLEOTIDE SEQUENCE</scope>
    <source>
        <strain evidence="1">SP3049</strain>
    </source>
</reference>
<comment type="caution">
    <text evidence="1">The sequence shown here is derived from an EMBL/GenBank/DDBJ whole genome shotgun (WGS) entry which is preliminary data.</text>
</comment>
<dbReference type="EMBL" id="JANUAE010000010">
    <property type="protein sequence ID" value="MCS3711017.1"/>
    <property type="molecule type" value="Genomic_DNA"/>
</dbReference>
<protein>
    <recommendedName>
        <fullName evidence="3">RNA polymerase subunit sigma-54</fullName>
    </recommendedName>
</protein>
<evidence type="ECO:0008006" key="3">
    <source>
        <dbReference type="Google" id="ProtNLM"/>
    </source>
</evidence>
<gene>
    <name evidence="1" type="ORF">GGP61_002643</name>
</gene>
<organism evidence="1 2">
    <name type="scientific">Salinibacter ruber</name>
    <dbReference type="NCBI Taxonomy" id="146919"/>
    <lineage>
        <taxon>Bacteria</taxon>
        <taxon>Pseudomonadati</taxon>
        <taxon>Rhodothermota</taxon>
        <taxon>Rhodothermia</taxon>
        <taxon>Rhodothermales</taxon>
        <taxon>Salinibacteraceae</taxon>
        <taxon>Salinibacter</taxon>
    </lineage>
</organism>
<proteinExistence type="predicted"/>
<dbReference type="AlphaFoldDB" id="A0A9X2Q3Q7"/>
<name>A0A9X2Q3Q7_9BACT</name>
<dbReference type="RefSeq" id="WP_259060592.1">
    <property type="nucleotide sequence ID" value="NZ_JANTZG010000002.1"/>
</dbReference>
<accession>A0A9X2Q3Q7</accession>